<organism evidence="2 3">
    <name type="scientific">Borborobacter arsenicus</name>
    <dbReference type="NCBI Taxonomy" id="1851146"/>
    <lineage>
        <taxon>Bacteria</taxon>
        <taxon>Pseudomonadati</taxon>
        <taxon>Pseudomonadota</taxon>
        <taxon>Alphaproteobacteria</taxon>
        <taxon>Hyphomicrobiales</taxon>
        <taxon>Phyllobacteriaceae</taxon>
        <taxon>Borborobacter</taxon>
    </lineage>
</organism>
<evidence type="ECO:0000313" key="2">
    <source>
        <dbReference type="EMBL" id="RUM95594.1"/>
    </source>
</evidence>
<dbReference type="RefSeq" id="WP_128628570.1">
    <property type="nucleotide sequence ID" value="NZ_RKST01000036.1"/>
</dbReference>
<name>A0A432V058_9HYPH</name>
<keyword evidence="1" id="KW-0472">Membrane</keyword>
<accession>A0A432V058</accession>
<evidence type="ECO:0000313" key="3">
    <source>
        <dbReference type="Proteomes" id="UP000281647"/>
    </source>
</evidence>
<comment type="caution">
    <text evidence="2">The sequence shown here is derived from an EMBL/GenBank/DDBJ whole genome shotgun (WGS) entry which is preliminary data.</text>
</comment>
<proteinExistence type="predicted"/>
<dbReference type="AlphaFoldDB" id="A0A432V058"/>
<keyword evidence="1" id="KW-0812">Transmembrane</keyword>
<reference evidence="2 3" key="1">
    <citation type="submission" date="2018-11" db="EMBL/GenBank/DDBJ databases">
        <title>Pseudaminobacter arsenicus sp. nov., an arsenic-resistant bacterium isolated from arsenic-rich aquifers.</title>
        <authorList>
            <person name="Mu Y."/>
        </authorList>
    </citation>
    <scope>NUCLEOTIDE SEQUENCE [LARGE SCALE GENOMIC DNA]</scope>
    <source>
        <strain evidence="2 3">CB3</strain>
    </source>
</reference>
<gene>
    <name evidence="2" type="ORF">EET67_22455</name>
</gene>
<dbReference type="OrthoDB" id="8122040at2"/>
<keyword evidence="3" id="KW-1185">Reference proteome</keyword>
<dbReference type="EMBL" id="RKST01000036">
    <property type="protein sequence ID" value="RUM95594.1"/>
    <property type="molecule type" value="Genomic_DNA"/>
</dbReference>
<dbReference type="Proteomes" id="UP000281647">
    <property type="component" value="Unassembled WGS sequence"/>
</dbReference>
<keyword evidence="1" id="KW-1133">Transmembrane helix</keyword>
<protein>
    <submittedName>
        <fullName evidence="2">Uncharacterized protein</fullName>
    </submittedName>
</protein>
<evidence type="ECO:0000256" key="1">
    <source>
        <dbReference type="SAM" id="Phobius"/>
    </source>
</evidence>
<sequence length="67" mass="7225">MKCLRLAIAILILRGAGIFAGVIAGPELREGRRSLPPLRPAERMLLGSLVGLTICVLWIWISMGAGR</sequence>
<feature type="transmembrane region" description="Helical" evidence="1">
    <location>
        <begin position="44"/>
        <end position="61"/>
    </location>
</feature>